<reference evidence="10 11" key="1">
    <citation type="submission" date="2020-03" db="EMBL/GenBank/DDBJ databases">
        <title>Whole genome shotgun sequence of Phytohabitans houttuyneae NBRC 108639.</title>
        <authorList>
            <person name="Komaki H."/>
            <person name="Tamura T."/>
        </authorList>
    </citation>
    <scope>NUCLEOTIDE SEQUENCE [LARGE SCALE GENOMIC DNA]</scope>
    <source>
        <strain evidence="10 11">NBRC 108639</strain>
    </source>
</reference>
<dbReference type="GO" id="GO:0005886">
    <property type="term" value="C:plasma membrane"/>
    <property type="evidence" value="ECO:0007669"/>
    <property type="project" value="UniProtKB-SubCell"/>
</dbReference>
<keyword evidence="4 8" id="KW-0812">Transmembrane</keyword>
<feature type="transmembrane region" description="Helical" evidence="8">
    <location>
        <begin position="435"/>
        <end position="457"/>
    </location>
</feature>
<keyword evidence="2" id="KW-0813">Transport</keyword>
<feature type="region of interest" description="Disordered" evidence="7">
    <location>
        <begin position="464"/>
        <end position="494"/>
    </location>
</feature>
<evidence type="ECO:0000256" key="2">
    <source>
        <dbReference type="ARBA" id="ARBA00022448"/>
    </source>
</evidence>
<dbReference type="InterPro" id="IPR004638">
    <property type="entry name" value="EmrB-like"/>
</dbReference>
<evidence type="ECO:0000256" key="7">
    <source>
        <dbReference type="SAM" id="MobiDB-lite"/>
    </source>
</evidence>
<dbReference type="AlphaFoldDB" id="A0A6V8JW49"/>
<evidence type="ECO:0000259" key="9">
    <source>
        <dbReference type="PROSITE" id="PS50850"/>
    </source>
</evidence>
<dbReference type="Gene3D" id="1.20.1720.10">
    <property type="entry name" value="Multidrug resistance protein D"/>
    <property type="match status" value="1"/>
</dbReference>
<dbReference type="PROSITE" id="PS50850">
    <property type="entry name" value="MFS"/>
    <property type="match status" value="1"/>
</dbReference>
<keyword evidence="11" id="KW-1185">Reference proteome</keyword>
<reference evidence="10 11" key="2">
    <citation type="submission" date="2020-03" db="EMBL/GenBank/DDBJ databases">
        <authorList>
            <person name="Ichikawa N."/>
            <person name="Kimura A."/>
            <person name="Kitahashi Y."/>
            <person name="Uohara A."/>
        </authorList>
    </citation>
    <scope>NUCLEOTIDE SEQUENCE [LARGE SCALE GENOMIC DNA]</scope>
    <source>
        <strain evidence="10 11">NBRC 108639</strain>
    </source>
</reference>
<feature type="transmembrane region" description="Helical" evidence="8">
    <location>
        <begin position="360"/>
        <end position="386"/>
    </location>
</feature>
<keyword evidence="6 8" id="KW-0472">Membrane</keyword>
<feature type="transmembrane region" description="Helical" evidence="8">
    <location>
        <begin position="20"/>
        <end position="43"/>
    </location>
</feature>
<feature type="domain" description="Major facilitator superfamily (MFS) profile" evidence="9">
    <location>
        <begin position="17"/>
        <end position="462"/>
    </location>
</feature>
<feature type="transmembrane region" description="Helical" evidence="8">
    <location>
        <begin position="200"/>
        <end position="221"/>
    </location>
</feature>
<feature type="transmembrane region" description="Helical" evidence="8">
    <location>
        <begin position="305"/>
        <end position="323"/>
    </location>
</feature>
<evidence type="ECO:0000313" key="11">
    <source>
        <dbReference type="Proteomes" id="UP000482800"/>
    </source>
</evidence>
<sequence length="494" mass="49920">MTISQERWRATPAQRWTLALSALASFIVVLDMLVVATALSAIQRDLGASLADLEWTVNAYTLSFAVLLMTGAALGDRYGRVRMFAAGLALFAVASAACALATGVGTLVAARTVQGAAAAMIMPLALALLNGAFPPERRGWATGIYGSVTGLAAILGPVLGGAVTEAATWQWIFWLNVPVGLLAVPLVLTRVAESRGPAAALDLPGLALAAGAAFGLTWGLVRAGTAGWGSAETLTALAAGAVLGVAFVAWALRAKAPMLPLRLFRSRAFSAGNAVIFFLNAALTGAIFFTAQLHQVALGAGPLEAGLRLLPWGIVPFLIAPRAGALADRIGERPLIVAGNLLMTAGMGWLALLADPEAGYLSMVVPMALGGLGFSLAVPAATMAVVSRVAPPDIGRASGTFSTTRQLGGAFGIAILGAAFAAAGGYASPRAFTDGYAVALACASALTLAGAVAGALLPPRARQRIAAPAGPPRVPGYAGSARHATGRSEDAPEG</sequence>
<evidence type="ECO:0000256" key="6">
    <source>
        <dbReference type="ARBA" id="ARBA00023136"/>
    </source>
</evidence>
<dbReference type="InterPro" id="IPR036259">
    <property type="entry name" value="MFS_trans_sf"/>
</dbReference>
<evidence type="ECO:0000256" key="5">
    <source>
        <dbReference type="ARBA" id="ARBA00022989"/>
    </source>
</evidence>
<dbReference type="PANTHER" id="PTHR42718:SF46">
    <property type="entry name" value="BLR6921 PROTEIN"/>
    <property type="match status" value="1"/>
</dbReference>
<proteinExistence type="predicted"/>
<dbReference type="Proteomes" id="UP000482800">
    <property type="component" value="Unassembled WGS sequence"/>
</dbReference>
<feature type="transmembrane region" description="Helical" evidence="8">
    <location>
        <begin position="407"/>
        <end position="429"/>
    </location>
</feature>
<keyword evidence="5 8" id="KW-1133">Transmembrane helix</keyword>
<accession>A0A6V8JW49</accession>
<evidence type="ECO:0000256" key="4">
    <source>
        <dbReference type="ARBA" id="ARBA00022692"/>
    </source>
</evidence>
<dbReference type="CDD" id="cd17321">
    <property type="entry name" value="MFS_MMR_MDR_like"/>
    <property type="match status" value="1"/>
</dbReference>
<dbReference type="PRINTS" id="PR01036">
    <property type="entry name" value="TCRTETB"/>
</dbReference>
<feature type="transmembrane region" description="Helical" evidence="8">
    <location>
        <begin position="273"/>
        <end position="293"/>
    </location>
</feature>
<feature type="transmembrane region" description="Helical" evidence="8">
    <location>
        <begin position="86"/>
        <end position="110"/>
    </location>
</feature>
<evidence type="ECO:0000313" key="10">
    <source>
        <dbReference type="EMBL" id="GFJ76873.1"/>
    </source>
</evidence>
<organism evidence="10 11">
    <name type="scientific">Phytohabitans houttuyneae</name>
    <dbReference type="NCBI Taxonomy" id="1076126"/>
    <lineage>
        <taxon>Bacteria</taxon>
        <taxon>Bacillati</taxon>
        <taxon>Actinomycetota</taxon>
        <taxon>Actinomycetes</taxon>
        <taxon>Micromonosporales</taxon>
        <taxon>Micromonosporaceae</taxon>
    </lineage>
</organism>
<dbReference type="Gene3D" id="1.20.1250.20">
    <property type="entry name" value="MFS general substrate transporter like domains"/>
    <property type="match status" value="1"/>
</dbReference>
<dbReference type="InterPro" id="IPR020846">
    <property type="entry name" value="MFS_dom"/>
</dbReference>
<feature type="transmembrane region" description="Helical" evidence="8">
    <location>
        <begin position="140"/>
        <end position="159"/>
    </location>
</feature>
<protein>
    <submittedName>
        <fullName evidence="10">MFS transporter</fullName>
    </submittedName>
</protein>
<dbReference type="SUPFAM" id="SSF103473">
    <property type="entry name" value="MFS general substrate transporter"/>
    <property type="match status" value="1"/>
</dbReference>
<feature type="transmembrane region" description="Helical" evidence="8">
    <location>
        <begin position="116"/>
        <end position="133"/>
    </location>
</feature>
<gene>
    <name evidence="10" type="ORF">Phou_010530</name>
</gene>
<feature type="transmembrane region" description="Helical" evidence="8">
    <location>
        <begin position="233"/>
        <end position="252"/>
    </location>
</feature>
<dbReference type="EMBL" id="BLPF01000001">
    <property type="protein sequence ID" value="GFJ76873.1"/>
    <property type="molecule type" value="Genomic_DNA"/>
</dbReference>
<name>A0A6V8JW49_9ACTN</name>
<evidence type="ECO:0000256" key="8">
    <source>
        <dbReference type="SAM" id="Phobius"/>
    </source>
</evidence>
<feature type="transmembrane region" description="Helical" evidence="8">
    <location>
        <begin position="171"/>
        <end position="188"/>
    </location>
</feature>
<comment type="caution">
    <text evidence="10">The sequence shown here is derived from an EMBL/GenBank/DDBJ whole genome shotgun (WGS) entry which is preliminary data.</text>
</comment>
<keyword evidence="3" id="KW-1003">Cell membrane</keyword>
<dbReference type="RefSeq" id="WP_173053992.1">
    <property type="nucleotide sequence ID" value="NZ_BAABGO010000005.1"/>
</dbReference>
<feature type="transmembrane region" description="Helical" evidence="8">
    <location>
        <begin position="335"/>
        <end position="354"/>
    </location>
</feature>
<comment type="subcellular location">
    <subcellularLocation>
        <location evidence="1">Cell membrane</location>
        <topology evidence="1">Multi-pass membrane protein</topology>
    </subcellularLocation>
</comment>
<dbReference type="NCBIfam" id="TIGR00711">
    <property type="entry name" value="efflux_EmrB"/>
    <property type="match status" value="1"/>
</dbReference>
<dbReference type="Pfam" id="PF07690">
    <property type="entry name" value="MFS_1"/>
    <property type="match status" value="1"/>
</dbReference>
<evidence type="ECO:0000256" key="3">
    <source>
        <dbReference type="ARBA" id="ARBA00022475"/>
    </source>
</evidence>
<dbReference type="PANTHER" id="PTHR42718">
    <property type="entry name" value="MAJOR FACILITATOR SUPERFAMILY MULTIDRUG TRANSPORTER MFSC"/>
    <property type="match status" value="1"/>
</dbReference>
<dbReference type="GO" id="GO:0022857">
    <property type="term" value="F:transmembrane transporter activity"/>
    <property type="evidence" value="ECO:0007669"/>
    <property type="project" value="InterPro"/>
</dbReference>
<dbReference type="InterPro" id="IPR011701">
    <property type="entry name" value="MFS"/>
</dbReference>
<feature type="transmembrane region" description="Helical" evidence="8">
    <location>
        <begin position="55"/>
        <end position="74"/>
    </location>
</feature>
<evidence type="ECO:0000256" key="1">
    <source>
        <dbReference type="ARBA" id="ARBA00004651"/>
    </source>
</evidence>